<dbReference type="Pfam" id="PF13439">
    <property type="entry name" value="Glyco_transf_4"/>
    <property type="match status" value="1"/>
</dbReference>
<dbReference type="PANTHER" id="PTHR22916:SF51">
    <property type="entry name" value="GLYCOSYLTRANSFERASE EPSH-RELATED"/>
    <property type="match status" value="1"/>
</dbReference>
<dbReference type="InterPro" id="IPR001296">
    <property type="entry name" value="Glyco_trans_1"/>
</dbReference>
<evidence type="ECO:0000259" key="5">
    <source>
        <dbReference type="Pfam" id="PF13439"/>
    </source>
</evidence>
<dbReference type="Gene3D" id="3.90.550.10">
    <property type="entry name" value="Spore Coat Polysaccharide Biosynthesis Protein SpsA, Chain A"/>
    <property type="match status" value="1"/>
</dbReference>
<dbReference type="Gene3D" id="3.40.50.2000">
    <property type="entry name" value="Glycogen Phosphorylase B"/>
    <property type="match status" value="2"/>
</dbReference>
<dbReference type="InterPro" id="IPR001173">
    <property type="entry name" value="Glyco_trans_2-like"/>
</dbReference>
<dbReference type="Pfam" id="PF00534">
    <property type="entry name" value="Glycos_transf_1"/>
    <property type="match status" value="1"/>
</dbReference>
<organism evidence="6 7">
    <name type="scientific">Enterobacter cancerogenus</name>
    <dbReference type="NCBI Taxonomy" id="69218"/>
    <lineage>
        <taxon>Bacteria</taxon>
        <taxon>Pseudomonadati</taxon>
        <taxon>Pseudomonadota</taxon>
        <taxon>Gammaproteobacteria</taxon>
        <taxon>Enterobacterales</taxon>
        <taxon>Enterobacteriaceae</taxon>
        <taxon>Enterobacter</taxon>
        <taxon>Enterobacter cloacae complex</taxon>
    </lineage>
</organism>
<name>A0A484Z1V0_9ENTR</name>
<evidence type="ECO:0000256" key="1">
    <source>
        <dbReference type="ARBA" id="ARBA00022676"/>
    </source>
</evidence>
<protein>
    <submittedName>
        <fullName evidence="6">RfaB</fullName>
        <ecNumber evidence="6">2.4.1.212</ecNumber>
    </submittedName>
</protein>
<feature type="domain" description="Glycosyltransferase subfamily 4-like N-terminal" evidence="5">
    <location>
        <begin position="13"/>
        <end position="181"/>
    </location>
</feature>
<feature type="domain" description="Glycosyl transferase family 1" evidence="3">
    <location>
        <begin position="196"/>
        <end position="342"/>
    </location>
</feature>
<dbReference type="CDD" id="cd03811">
    <property type="entry name" value="GT4_GT28_WabH-like"/>
    <property type="match status" value="1"/>
</dbReference>
<dbReference type="SUPFAM" id="SSF53448">
    <property type="entry name" value="Nucleotide-diphospho-sugar transferases"/>
    <property type="match status" value="1"/>
</dbReference>
<dbReference type="Pfam" id="PF00535">
    <property type="entry name" value="Glycos_transf_2"/>
    <property type="match status" value="1"/>
</dbReference>
<dbReference type="SUPFAM" id="SSF53756">
    <property type="entry name" value="UDP-Glycosyltransferase/glycogen phosphorylase"/>
    <property type="match status" value="1"/>
</dbReference>
<dbReference type="InterPro" id="IPR029044">
    <property type="entry name" value="Nucleotide-diphossugar_trans"/>
</dbReference>
<evidence type="ECO:0000259" key="3">
    <source>
        <dbReference type="Pfam" id="PF00534"/>
    </source>
</evidence>
<reference evidence="6 7" key="1">
    <citation type="submission" date="2019-03" db="EMBL/GenBank/DDBJ databases">
        <authorList>
            <consortium name="Pathogen Informatics"/>
        </authorList>
    </citation>
    <scope>NUCLEOTIDE SEQUENCE [LARGE SCALE GENOMIC DNA]</scope>
    <source>
        <strain evidence="6 7">NCTC12126</strain>
    </source>
</reference>
<dbReference type="GO" id="GO:0050501">
    <property type="term" value="F:hyaluronan synthase activity"/>
    <property type="evidence" value="ECO:0007669"/>
    <property type="project" value="UniProtKB-EC"/>
</dbReference>
<feature type="domain" description="Glycosyltransferase 2-like" evidence="4">
    <location>
        <begin position="380"/>
        <end position="500"/>
    </location>
</feature>
<dbReference type="PANTHER" id="PTHR22916">
    <property type="entry name" value="GLYCOSYLTRANSFERASE"/>
    <property type="match status" value="1"/>
</dbReference>
<evidence type="ECO:0000259" key="4">
    <source>
        <dbReference type="Pfam" id="PF00535"/>
    </source>
</evidence>
<dbReference type="CDD" id="cd00761">
    <property type="entry name" value="Glyco_tranf_GTA_type"/>
    <property type="match status" value="1"/>
</dbReference>
<dbReference type="Proteomes" id="UP000351155">
    <property type="component" value="Unassembled WGS sequence"/>
</dbReference>
<accession>A0A484Z1V0</accession>
<sequence>MRILMIIDGLPGGGAEKTVLTLSSGLIEMGHQVSLFSLRKVCDYAIPEGIDFQVIQDTCTKPWRKLTEIPRRSRLLGQAVERAERSGKFDVIFSHLHKTDRIVAHCSALERDKVWFCVHGMFSFSYLRHRSGLSRWFKHFKIRHTYENRNVVAVSAAVLKDLSQTLAIDLRRQAVIHNPFDIPEIQRLADAPFEMQGQDYIIHVGRFHEHKRHDRLLRAFALSGLDTTLVMMGNGSEAKIQKLQQLASELGIANKVLFRPFESNPYPWIHGARLLVLSSDCEGFGNVLVEAIICQTPPVSTNCPGGPAEILTGTLARGLTEMNDESLAKTLADIYTTPPARRSRNDSIVRHQRHLPAIYCFGRQSIIIRFFMQNSVPLLSVVVAVYNGEAFLDQFFTCLTDQRIDDMEVIIVNDGSTDGSMQIVNKWRDKLPQMQVIEQANQGVSVARNTGLAIATGQYLSFPDIDDVFKPGMYQHLLEMAVTQNLDVATCNGNYVWENNKKPSRPIFPEDKLASTGGDDRGGMAEKSARFPQVFACHLAQYLSPRLYPPERLSL</sequence>
<evidence type="ECO:0000313" key="7">
    <source>
        <dbReference type="Proteomes" id="UP000351155"/>
    </source>
</evidence>
<evidence type="ECO:0000313" key="6">
    <source>
        <dbReference type="EMBL" id="VFS41706.1"/>
    </source>
</evidence>
<evidence type="ECO:0000256" key="2">
    <source>
        <dbReference type="ARBA" id="ARBA00022679"/>
    </source>
</evidence>
<keyword evidence="1 6" id="KW-0328">Glycosyltransferase</keyword>
<keyword evidence="2 6" id="KW-0808">Transferase</keyword>
<dbReference type="EMBL" id="CAADIW010000052">
    <property type="protein sequence ID" value="VFS41706.1"/>
    <property type="molecule type" value="Genomic_DNA"/>
</dbReference>
<dbReference type="AlphaFoldDB" id="A0A484Z1V0"/>
<dbReference type="EC" id="2.4.1.212" evidence="6"/>
<gene>
    <name evidence="6" type="primary">rfaB</name>
    <name evidence="6" type="ORF">NCTC12126_04548</name>
</gene>
<dbReference type="InterPro" id="IPR028098">
    <property type="entry name" value="Glyco_trans_4-like_N"/>
</dbReference>
<proteinExistence type="predicted"/>